<dbReference type="AlphaFoldDB" id="A0A926NMM9"/>
<feature type="chain" id="PRO_5038010853" evidence="1">
    <location>
        <begin position="27"/>
        <end position="266"/>
    </location>
</feature>
<evidence type="ECO:0000313" key="4">
    <source>
        <dbReference type="Proteomes" id="UP000619078"/>
    </source>
</evidence>
<evidence type="ECO:0000313" key="3">
    <source>
        <dbReference type="EMBL" id="MBD1391697.1"/>
    </source>
</evidence>
<dbReference type="Proteomes" id="UP000619078">
    <property type="component" value="Unassembled WGS sequence"/>
</dbReference>
<gene>
    <name evidence="3" type="ORF">IDJ76_01175</name>
</gene>
<proteinExistence type="predicted"/>
<feature type="domain" description="NIPSNAP" evidence="2">
    <location>
        <begin position="159"/>
        <end position="265"/>
    </location>
</feature>
<organism evidence="3 4">
    <name type="scientific">Mucilaginibacter glaciei</name>
    <dbReference type="NCBI Taxonomy" id="2772109"/>
    <lineage>
        <taxon>Bacteria</taxon>
        <taxon>Pseudomonadati</taxon>
        <taxon>Bacteroidota</taxon>
        <taxon>Sphingobacteriia</taxon>
        <taxon>Sphingobacteriales</taxon>
        <taxon>Sphingobacteriaceae</taxon>
        <taxon>Mucilaginibacter</taxon>
    </lineage>
</organism>
<accession>A0A926NMM9</accession>
<name>A0A926NMM9_9SPHI</name>
<feature type="domain" description="NIPSNAP" evidence="2">
    <location>
        <begin position="40"/>
        <end position="147"/>
    </location>
</feature>
<evidence type="ECO:0000256" key="1">
    <source>
        <dbReference type="SAM" id="SignalP"/>
    </source>
</evidence>
<dbReference type="InterPro" id="IPR012577">
    <property type="entry name" value="NIPSNAP"/>
</dbReference>
<dbReference type="Pfam" id="PF07978">
    <property type="entry name" value="NIPSNAP"/>
    <property type="match status" value="2"/>
</dbReference>
<dbReference type="SUPFAM" id="SSF54909">
    <property type="entry name" value="Dimeric alpha+beta barrel"/>
    <property type="match status" value="2"/>
</dbReference>
<dbReference type="InterPro" id="IPR011008">
    <property type="entry name" value="Dimeric_a/b-barrel"/>
</dbReference>
<comment type="caution">
    <text evidence="3">The sequence shown here is derived from an EMBL/GenBank/DDBJ whole genome shotgun (WGS) entry which is preliminary data.</text>
</comment>
<dbReference type="EMBL" id="JACWMX010000001">
    <property type="protein sequence ID" value="MBD1391697.1"/>
    <property type="molecule type" value="Genomic_DNA"/>
</dbReference>
<sequence length="266" mass="29716">MKRRSFVRSSIIGSAAVAIIPAITNAMPTNISAPTHTDYYELKVYSLKNDIQQKLVEDYLNNAAIPALNRAGLKNIGVFTEMKPEGQTRMYTLITYTSLDQVDHIAGKLEADALYQKDAAAYLNAPVSAPAYERIESSLMKAFKHSPILATPEKKDRIFELRQYQSASEAAGKKKIEMFNDQGEIDIFKRLGFKPVFWGETIIGPLRPNLTYMITFDDLAAKDAHWKAFVGDAQWKKISTVPAYSDALLVNKITSTLLIPTAYSQI</sequence>
<keyword evidence="1" id="KW-0732">Signal</keyword>
<dbReference type="Gene3D" id="3.30.70.100">
    <property type="match status" value="2"/>
</dbReference>
<dbReference type="RefSeq" id="WP_191159883.1">
    <property type="nucleotide sequence ID" value="NZ_JACWMX010000001.1"/>
</dbReference>
<protein>
    <submittedName>
        <fullName evidence="3">NIPSNAP family protein</fullName>
    </submittedName>
</protein>
<keyword evidence="4" id="KW-1185">Reference proteome</keyword>
<evidence type="ECO:0000259" key="2">
    <source>
        <dbReference type="Pfam" id="PF07978"/>
    </source>
</evidence>
<feature type="signal peptide" evidence="1">
    <location>
        <begin position="1"/>
        <end position="26"/>
    </location>
</feature>
<reference evidence="3" key="1">
    <citation type="submission" date="2020-09" db="EMBL/GenBank/DDBJ databases">
        <title>Novel species of Mucilaginibacter isolated from a glacier on the Tibetan Plateau.</title>
        <authorList>
            <person name="Liu Q."/>
            <person name="Xin Y.-H."/>
        </authorList>
    </citation>
    <scope>NUCLEOTIDE SEQUENCE</scope>
    <source>
        <strain evidence="3">ZB1P21</strain>
    </source>
</reference>